<protein>
    <submittedName>
        <fullName evidence="1">Uncharacterized protein</fullName>
    </submittedName>
</protein>
<reference evidence="2" key="1">
    <citation type="journal article" date="2012" name="Nat. Biotechnol.">
        <title>Reference genome sequence of the model plant Setaria.</title>
        <authorList>
            <person name="Bennetzen J.L."/>
            <person name="Schmutz J."/>
            <person name="Wang H."/>
            <person name="Percifield R."/>
            <person name="Hawkins J."/>
            <person name="Pontaroli A.C."/>
            <person name="Estep M."/>
            <person name="Feng L."/>
            <person name="Vaughn J.N."/>
            <person name="Grimwood J."/>
            <person name="Jenkins J."/>
            <person name="Barry K."/>
            <person name="Lindquist E."/>
            <person name="Hellsten U."/>
            <person name="Deshpande S."/>
            <person name="Wang X."/>
            <person name="Wu X."/>
            <person name="Mitros T."/>
            <person name="Triplett J."/>
            <person name="Yang X."/>
            <person name="Ye C.Y."/>
            <person name="Mauro-Herrera M."/>
            <person name="Wang L."/>
            <person name="Li P."/>
            <person name="Sharma M."/>
            <person name="Sharma R."/>
            <person name="Ronald P.C."/>
            <person name="Panaud O."/>
            <person name="Kellogg E.A."/>
            <person name="Brutnell T.P."/>
            <person name="Doust A.N."/>
            <person name="Tuskan G.A."/>
            <person name="Rokhsar D."/>
            <person name="Devos K.M."/>
        </authorList>
    </citation>
    <scope>NUCLEOTIDE SEQUENCE [LARGE SCALE GENOMIC DNA]</scope>
    <source>
        <strain evidence="2">cv. Yugu1</strain>
    </source>
</reference>
<evidence type="ECO:0000313" key="1">
    <source>
        <dbReference type="EnsemblPlants" id="KQL28378"/>
    </source>
</evidence>
<name>A0A0Q3VSI4_SETIT</name>
<sequence length="12" mass="1272">MPPTSTPTSAPW</sequence>
<evidence type="ECO:0000313" key="2">
    <source>
        <dbReference type="Proteomes" id="UP000004995"/>
    </source>
</evidence>
<dbReference type="EnsemblPlants" id="KQL28378">
    <property type="protein sequence ID" value="KQL28378"/>
    <property type="gene ID" value="SETIT_0206502mg"/>
</dbReference>
<dbReference type="EMBL" id="AGNK02000078">
    <property type="status" value="NOT_ANNOTATED_CDS"/>
    <property type="molecule type" value="Genomic_DNA"/>
</dbReference>
<dbReference type="Proteomes" id="UP000004995">
    <property type="component" value="Unassembled WGS sequence"/>
</dbReference>
<reference evidence="1" key="2">
    <citation type="submission" date="2018-08" db="UniProtKB">
        <authorList>
            <consortium name="EnsemblPlants"/>
        </authorList>
    </citation>
    <scope>IDENTIFICATION</scope>
    <source>
        <strain evidence="1">Yugu1</strain>
    </source>
</reference>
<dbReference type="Gramene" id="KQL28378">
    <property type="protein sequence ID" value="KQL28378"/>
    <property type="gene ID" value="SETIT_0206502mg"/>
</dbReference>
<keyword evidence="2" id="KW-1185">Reference proteome</keyword>
<proteinExistence type="predicted"/>
<organism evidence="1 2">
    <name type="scientific">Setaria italica</name>
    <name type="common">Foxtail millet</name>
    <name type="synonym">Panicum italicum</name>
    <dbReference type="NCBI Taxonomy" id="4555"/>
    <lineage>
        <taxon>Eukaryota</taxon>
        <taxon>Viridiplantae</taxon>
        <taxon>Streptophyta</taxon>
        <taxon>Embryophyta</taxon>
        <taxon>Tracheophyta</taxon>
        <taxon>Spermatophyta</taxon>
        <taxon>Magnoliopsida</taxon>
        <taxon>Liliopsida</taxon>
        <taxon>Poales</taxon>
        <taxon>Poaceae</taxon>
        <taxon>PACMAD clade</taxon>
        <taxon>Panicoideae</taxon>
        <taxon>Panicodae</taxon>
        <taxon>Paniceae</taxon>
        <taxon>Cenchrinae</taxon>
        <taxon>Setaria</taxon>
    </lineage>
</organism>
<dbReference type="InParanoid" id="A0A0Q3VSI4"/>
<accession>A0A0Q3VSI4</accession>